<dbReference type="CDD" id="cd01949">
    <property type="entry name" value="GGDEF"/>
    <property type="match status" value="1"/>
</dbReference>
<dbReference type="PROSITE" id="PS50883">
    <property type="entry name" value="EAL"/>
    <property type="match status" value="1"/>
</dbReference>
<dbReference type="InterPro" id="IPR043128">
    <property type="entry name" value="Rev_trsase/Diguanyl_cyclase"/>
</dbReference>
<dbReference type="SMART" id="SM00052">
    <property type="entry name" value="EAL"/>
    <property type="match status" value="1"/>
</dbReference>
<gene>
    <name evidence="5" type="ORF">EDC30_101456</name>
</gene>
<dbReference type="Gene3D" id="3.20.20.450">
    <property type="entry name" value="EAL domain"/>
    <property type="match status" value="1"/>
</dbReference>
<name>A0A4V2UJE7_PAULE</name>
<dbReference type="PANTHER" id="PTHR44757">
    <property type="entry name" value="DIGUANYLATE CYCLASE DGCP"/>
    <property type="match status" value="1"/>
</dbReference>
<comment type="caution">
    <text evidence="5">The sequence shown here is derived from an EMBL/GenBank/DDBJ whole genome shotgun (WGS) entry which is preliminary data.</text>
</comment>
<evidence type="ECO:0000259" key="3">
    <source>
        <dbReference type="PROSITE" id="PS50883"/>
    </source>
</evidence>
<reference evidence="5 6" key="1">
    <citation type="submission" date="2019-03" db="EMBL/GenBank/DDBJ databases">
        <title>Genomic Encyclopedia of Type Strains, Phase IV (KMG-IV): sequencing the most valuable type-strain genomes for metagenomic binning, comparative biology and taxonomic classification.</title>
        <authorList>
            <person name="Goeker M."/>
        </authorList>
    </citation>
    <scope>NUCLEOTIDE SEQUENCE [LARGE SCALE GENOMIC DNA]</scope>
    <source>
        <strain evidence="5 6">DSM 7445</strain>
    </source>
</reference>
<dbReference type="CDD" id="cd00130">
    <property type="entry name" value="PAS"/>
    <property type="match status" value="1"/>
</dbReference>
<feature type="domain" description="EAL" evidence="3">
    <location>
        <begin position="478"/>
        <end position="733"/>
    </location>
</feature>
<dbReference type="InterPro" id="IPR013655">
    <property type="entry name" value="PAS_fold_3"/>
</dbReference>
<proteinExistence type="predicted"/>
<dbReference type="SUPFAM" id="SSF141868">
    <property type="entry name" value="EAL domain-like"/>
    <property type="match status" value="1"/>
</dbReference>
<keyword evidence="1" id="KW-1133">Transmembrane helix</keyword>
<dbReference type="InterPro" id="IPR035919">
    <property type="entry name" value="EAL_sf"/>
</dbReference>
<dbReference type="EMBL" id="SLZQ01000001">
    <property type="protein sequence ID" value="TCS39500.1"/>
    <property type="molecule type" value="Genomic_DNA"/>
</dbReference>
<dbReference type="SMART" id="SM00267">
    <property type="entry name" value="GGDEF"/>
    <property type="match status" value="1"/>
</dbReference>
<sequence length="740" mass="82131">MRLPLLRSTSAVTTCEVFRVASLFFYIILLAHLTMTGSLSLALSSASRLALGLLLPLSLLSLFRFLRPGAIASRQWLNLFEMGVVMLAVSLLVLDRSLPLIGLPWLIAVAGVFMLPLESGTALAAACTIVLLSMILGSKLNMSLSEWLPHVYATLFVGLLARLLDRTLKQNAQALEQAKLDQRRFDAIARATRHVIMIVDARFQIMYVNPAIQEITGYTEDEMRNLTIKDVNHPDDVTGRREKLRYLRDNPGSSIFSRHRTRHKNGNWVWVEARGYNLLQDPAIKGLVFSVEDISERMAYEVKLEHQAMHDPLTGLPNRRHVLKRLGIAIDAHQENGARLAVLVCNLDFFKSLNDIHGHDFGDRCLLELTRRIVAELPSSDFIARFGGNEFVVLTDADLAEAKIKAETLLAAVSQQFVVDDVIVKIQASVGIAFVNSTHKTPSALLRDADAAMYQAKERGRNRVEIFDAALQHLHTRRAQLDVALRFSMERNELSLHYQPKVSLEDGSIKGFELLLRWHHPEHGEIAPQEFIPIAEASGVIVPIGLWVLEMACLQVRSWSALQDTVAPTIAVNVSMRQLLQSSFLQDVAAILERTGAAPSSIELELTETSAMANPLQTVETLLLLKQMGFRLALDDFGTGYSSLAYLQKLPLDVLKIDKAFINGLCSNSGDAEIVRLILALAHTLKLETVAEGVETEEQATQLLRMGCHLAQGYAFSRSLSADEAEQLLRTEAVATFEAC</sequence>
<keyword evidence="6" id="KW-1185">Reference proteome</keyword>
<feature type="transmembrane region" description="Helical" evidence="1">
    <location>
        <begin position="106"/>
        <end position="135"/>
    </location>
</feature>
<feature type="domain" description="PAS" evidence="2">
    <location>
        <begin position="181"/>
        <end position="251"/>
    </location>
</feature>
<evidence type="ECO:0000259" key="4">
    <source>
        <dbReference type="PROSITE" id="PS50887"/>
    </source>
</evidence>
<feature type="transmembrane region" description="Helical" evidence="1">
    <location>
        <begin position="78"/>
        <end position="94"/>
    </location>
</feature>
<evidence type="ECO:0000313" key="5">
    <source>
        <dbReference type="EMBL" id="TCS39500.1"/>
    </source>
</evidence>
<dbReference type="InterPro" id="IPR029787">
    <property type="entry name" value="Nucleotide_cyclase"/>
</dbReference>
<dbReference type="SUPFAM" id="SSF55785">
    <property type="entry name" value="PYP-like sensor domain (PAS domain)"/>
    <property type="match status" value="1"/>
</dbReference>
<evidence type="ECO:0000259" key="2">
    <source>
        <dbReference type="PROSITE" id="PS50112"/>
    </source>
</evidence>
<dbReference type="InterPro" id="IPR052155">
    <property type="entry name" value="Biofilm_reg_signaling"/>
</dbReference>
<feature type="transmembrane region" description="Helical" evidence="1">
    <location>
        <begin position="20"/>
        <end position="43"/>
    </location>
</feature>
<dbReference type="Pfam" id="PF00563">
    <property type="entry name" value="EAL"/>
    <property type="match status" value="1"/>
</dbReference>
<dbReference type="AlphaFoldDB" id="A0A4V2UJE7"/>
<dbReference type="NCBIfam" id="TIGR00254">
    <property type="entry name" value="GGDEF"/>
    <property type="match status" value="1"/>
</dbReference>
<dbReference type="InterPro" id="IPR000160">
    <property type="entry name" value="GGDEF_dom"/>
</dbReference>
<keyword evidence="1" id="KW-0472">Membrane</keyword>
<dbReference type="Gene3D" id="3.30.70.270">
    <property type="match status" value="1"/>
</dbReference>
<evidence type="ECO:0000256" key="1">
    <source>
        <dbReference type="SAM" id="Phobius"/>
    </source>
</evidence>
<dbReference type="NCBIfam" id="TIGR00229">
    <property type="entry name" value="sensory_box"/>
    <property type="match status" value="1"/>
</dbReference>
<dbReference type="PROSITE" id="PS50887">
    <property type="entry name" value="GGDEF"/>
    <property type="match status" value="1"/>
</dbReference>
<dbReference type="Pfam" id="PF08447">
    <property type="entry name" value="PAS_3"/>
    <property type="match status" value="1"/>
</dbReference>
<feature type="transmembrane region" description="Helical" evidence="1">
    <location>
        <begin position="49"/>
        <end position="66"/>
    </location>
</feature>
<protein>
    <submittedName>
        <fullName evidence="5">PAS domain S-box-containing protein/diguanylate cyclase (GGDEF)-like protein</fullName>
    </submittedName>
</protein>
<dbReference type="PANTHER" id="PTHR44757:SF2">
    <property type="entry name" value="BIOFILM ARCHITECTURE MAINTENANCE PROTEIN MBAA"/>
    <property type="match status" value="1"/>
</dbReference>
<dbReference type="Gene3D" id="3.30.450.20">
    <property type="entry name" value="PAS domain"/>
    <property type="match status" value="1"/>
</dbReference>
<dbReference type="SUPFAM" id="SSF55073">
    <property type="entry name" value="Nucleotide cyclase"/>
    <property type="match status" value="1"/>
</dbReference>
<dbReference type="Pfam" id="PF00990">
    <property type="entry name" value="GGDEF"/>
    <property type="match status" value="1"/>
</dbReference>
<keyword evidence="1" id="KW-0812">Transmembrane</keyword>
<accession>A0A4V2UJE7</accession>
<dbReference type="PROSITE" id="PS50112">
    <property type="entry name" value="PAS"/>
    <property type="match status" value="1"/>
</dbReference>
<dbReference type="GO" id="GO:0003824">
    <property type="term" value="F:catalytic activity"/>
    <property type="evidence" value="ECO:0007669"/>
    <property type="project" value="UniProtKB-ARBA"/>
</dbReference>
<dbReference type="CDD" id="cd01948">
    <property type="entry name" value="EAL"/>
    <property type="match status" value="1"/>
</dbReference>
<dbReference type="InterPro" id="IPR035965">
    <property type="entry name" value="PAS-like_dom_sf"/>
</dbReference>
<dbReference type="InterPro" id="IPR001633">
    <property type="entry name" value="EAL_dom"/>
</dbReference>
<dbReference type="InterPro" id="IPR000014">
    <property type="entry name" value="PAS"/>
</dbReference>
<evidence type="ECO:0000313" key="6">
    <source>
        <dbReference type="Proteomes" id="UP000295382"/>
    </source>
</evidence>
<organism evidence="5 6">
    <name type="scientific">Paucimonas lemoignei</name>
    <name type="common">Pseudomonas lemoignei</name>
    <dbReference type="NCBI Taxonomy" id="29443"/>
    <lineage>
        <taxon>Bacteria</taxon>
        <taxon>Pseudomonadati</taxon>
        <taxon>Pseudomonadota</taxon>
        <taxon>Betaproteobacteria</taxon>
        <taxon>Burkholderiales</taxon>
        <taxon>Burkholderiaceae</taxon>
        <taxon>Paucimonas</taxon>
    </lineage>
</organism>
<dbReference type="SMART" id="SM00091">
    <property type="entry name" value="PAS"/>
    <property type="match status" value="1"/>
</dbReference>
<dbReference type="FunFam" id="3.30.70.270:FF:000001">
    <property type="entry name" value="Diguanylate cyclase domain protein"/>
    <property type="match status" value="1"/>
</dbReference>
<feature type="domain" description="GGDEF" evidence="4">
    <location>
        <begin position="338"/>
        <end position="469"/>
    </location>
</feature>
<dbReference type="Proteomes" id="UP000295382">
    <property type="component" value="Unassembled WGS sequence"/>
</dbReference>
<dbReference type="RefSeq" id="WP_243656618.1">
    <property type="nucleotide sequence ID" value="NZ_SLZQ01000001.1"/>
</dbReference>